<comment type="caution">
    <text evidence="2">The sequence shown here is derived from an EMBL/GenBank/DDBJ whole genome shotgun (WGS) entry which is preliminary data.</text>
</comment>
<reference evidence="2" key="1">
    <citation type="submission" date="2021-03" db="EMBL/GenBank/DDBJ databases">
        <title>Draft genome sequence of rust myrtle Austropuccinia psidii MF-1, a brazilian biotype.</title>
        <authorList>
            <person name="Quecine M.C."/>
            <person name="Pachon D.M.R."/>
            <person name="Bonatelli M.L."/>
            <person name="Correr F.H."/>
            <person name="Franceschini L.M."/>
            <person name="Leite T.F."/>
            <person name="Margarido G.R.A."/>
            <person name="Almeida C.A."/>
            <person name="Ferrarezi J.A."/>
            <person name="Labate C.A."/>
        </authorList>
    </citation>
    <scope>NUCLEOTIDE SEQUENCE</scope>
    <source>
        <strain evidence="2">MF-1</strain>
    </source>
</reference>
<feature type="region of interest" description="Disordered" evidence="1">
    <location>
        <begin position="1"/>
        <end position="49"/>
    </location>
</feature>
<gene>
    <name evidence="2" type="ORF">O181_022953</name>
</gene>
<dbReference type="EMBL" id="AVOT02007139">
    <property type="protein sequence ID" value="MBW0483238.1"/>
    <property type="molecule type" value="Genomic_DNA"/>
</dbReference>
<proteinExistence type="predicted"/>
<protein>
    <submittedName>
        <fullName evidence="2">Uncharacterized protein</fullName>
    </submittedName>
</protein>
<evidence type="ECO:0000313" key="2">
    <source>
        <dbReference type="EMBL" id="MBW0483238.1"/>
    </source>
</evidence>
<organism evidence="2 3">
    <name type="scientific">Austropuccinia psidii MF-1</name>
    <dbReference type="NCBI Taxonomy" id="1389203"/>
    <lineage>
        <taxon>Eukaryota</taxon>
        <taxon>Fungi</taxon>
        <taxon>Dikarya</taxon>
        <taxon>Basidiomycota</taxon>
        <taxon>Pucciniomycotina</taxon>
        <taxon>Pucciniomycetes</taxon>
        <taxon>Pucciniales</taxon>
        <taxon>Sphaerophragmiaceae</taxon>
        <taxon>Austropuccinia</taxon>
    </lineage>
</organism>
<keyword evidence="3" id="KW-1185">Reference proteome</keyword>
<dbReference type="AlphaFoldDB" id="A0A9Q3CHW9"/>
<sequence length="147" mass="16544">MKMVHTRRGGNYSVQPDGFGKERTKTRRDQPGRPSSRKTHLEYSSVAPHSLRSVPTTFDINSKPELIQGDFLRDESLPGGRNRNISVPVQKMVQRSQGRGMGNFAKPLEGGHELLRTHQELSGSGEDHTALRKMESLLLQRQGQKNK</sequence>
<evidence type="ECO:0000256" key="1">
    <source>
        <dbReference type="SAM" id="MobiDB-lite"/>
    </source>
</evidence>
<feature type="compositionally biased region" description="Basic and acidic residues" evidence="1">
    <location>
        <begin position="117"/>
        <end position="135"/>
    </location>
</feature>
<feature type="compositionally biased region" description="Basic and acidic residues" evidence="1">
    <location>
        <begin position="19"/>
        <end position="31"/>
    </location>
</feature>
<evidence type="ECO:0000313" key="3">
    <source>
        <dbReference type="Proteomes" id="UP000765509"/>
    </source>
</evidence>
<feature type="region of interest" description="Disordered" evidence="1">
    <location>
        <begin position="117"/>
        <end position="147"/>
    </location>
</feature>
<dbReference type="Proteomes" id="UP000765509">
    <property type="component" value="Unassembled WGS sequence"/>
</dbReference>
<accession>A0A9Q3CHW9</accession>
<name>A0A9Q3CHW9_9BASI</name>